<dbReference type="PANTHER" id="PTHR33064:SF39">
    <property type="match status" value="1"/>
</dbReference>
<dbReference type="Gene3D" id="3.30.70.270">
    <property type="match status" value="1"/>
</dbReference>
<keyword evidence="3" id="KW-1185">Reference proteome</keyword>
<evidence type="ECO:0000313" key="2">
    <source>
        <dbReference type="EnsemblPlants" id="KEH23849"/>
    </source>
</evidence>
<accession>A0A072U2D2</accession>
<evidence type="ECO:0000313" key="3">
    <source>
        <dbReference type="Proteomes" id="UP000002051"/>
    </source>
</evidence>
<name>A0A072U2D2_MEDTR</name>
<proteinExistence type="predicted"/>
<reference evidence="1 3" key="1">
    <citation type="journal article" date="2011" name="Nature">
        <title>The Medicago genome provides insight into the evolution of rhizobial symbioses.</title>
        <authorList>
            <person name="Young N.D."/>
            <person name="Debelle F."/>
            <person name="Oldroyd G.E."/>
            <person name="Geurts R."/>
            <person name="Cannon S.B."/>
            <person name="Udvardi M.K."/>
            <person name="Benedito V.A."/>
            <person name="Mayer K.F."/>
            <person name="Gouzy J."/>
            <person name="Schoof H."/>
            <person name="Van de Peer Y."/>
            <person name="Proost S."/>
            <person name="Cook D.R."/>
            <person name="Meyers B.C."/>
            <person name="Spannagl M."/>
            <person name="Cheung F."/>
            <person name="De Mita S."/>
            <person name="Krishnakumar V."/>
            <person name="Gundlach H."/>
            <person name="Zhou S."/>
            <person name="Mudge J."/>
            <person name="Bharti A.K."/>
            <person name="Murray J.D."/>
            <person name="Naoumkina M.A."/>
            <person name="Rosen B."/>
            <person name="Silverstein K.A."/>
            <person name="Tang H."/>
            <person name="Rombauts S."/>
            <person name="Zhao P.X."/>
            <person name="Zhou P."/>
            <person name="Barbe V."/>
            <person name="Bardou P."/>
            <person name="Bechner M."/>
            <person name="Bellec A."/>
            <person name="Berger A."/>
            <person name="Berges H."/>
            <person name="Bidwell S."/>
            <person name="Bisseling T."/>
            <person name="Choisne N."/>
            <person name="Couloux A."/>
            <person name="Denny R."/>
            <person name="Deshpande S."/>
            <person name="Dai X."/>
            <person name="Doyle J.J."/>
            <person name="Dudez A.M."/>
            <person name="Farmer A.D."/>
            <person name="Fouteau S."/>
            <person name="Franken C."/>
            <person name="Gibelin C."/>
            <person name="Gish J."/>
            <person name="Goldstein S."/>
            <person name="Gonzalez A.J."/>
            <person name="Green P.J."/>
            <person name="Hallab A."/>
            <person name="Hartog M."/>
            <person name="Hua A."/>
            <person name="Humphray S.J."/>
            <person name="Jeong D.H."/>
            <person name="Jing Y."/>
            <person name="Jocker A."/>
            <person name="Kenton S.M."/>
            <person name="Kim D.J."/>
            <person name="Klee K."/>
            <person name="Lai H."/>
            <person name="Lang C."/>
            <person name="Lin S."/>
            <person name="Macmil S.L."/>
            <person name="Magdelenat G."/>
            <person name="Matthews L."/>
            <person name="McCorrison J."/>
            <person name="Monaghan E.L."/>
            <person name="Mun J.H."/>
            <person name="Najar F.Z."/>
            <person name="Nicholson C."/>
            <person name="Noirot C."/>
            <person name="O'Bleness M."/>
            <person name="Paule C.R."/>
            <person name="Poulain J."/>
            <person name="Prion F."/>
            <person name="Qin B."/>
            <person name="Qu C."/>
            <person name="Retzel E.F."/>
            <person name="Riddle C."/>
            <person name="Sallet E."/>
            <person name="Samain S."/>
            <person name="Samson N."/>
            <person name="Sanders I."/>
            <person name="Saurat O."/>
            <person name="Scarpelli C."/>
            <person name="Schiex T."/>
            <person name="Segurens B."/>
            <person name="Severin A.J."/>
            <person name="Sherrier D.J."/>
            <person name="Shi R."/>
            <person name="Sims S."/>
            <person name="Singer S.R."/>
            <person name="Sinharoy S."/>
            <person name="Sterck L."/>
            <person name="Viollet A."/>
            <person name="Wang B.B."/>
            <person name="Wang K."/>
            <person name="Wang M."/>
            <person name="Wang X."/>
            <person name="Warfsmann J."/>
            <person name="Weissenbach J."/>
            <person name="White D.D."/>
            <person name="White J.D."/>
            <person name="Wiley G.B."/>
            <person name="Wincker P."/>
            <person name="Xing Y."/>
            <person name="Yang L."/>
            <person name="Yao Z."/>
            <person name="Ying F."/>
            <person name="Zhai J."/>
            <person name="Zhou L."/>
            <person name="Zuber A."/>
            <person name="Denarie J."/>
            <person name="Dixon R.A."/>
            <person name="May G.D."/>
            <person name="Schwartz D.C."/>
            <person name="Rogers J."/>
            <person name="Quetier F."/>
            <person name="Town C.D."/>
            <person name="Roe B.A."/>
        </authorList>
    </citation>
    <scope>NUCLEOTIDE SEQUENCE [LARGE SCALE GENOMIC DNA]</scope>
    <source>
        <strain evidence="1">A17</strain>
        <strain evidence="2 3">cv. Jemalong A17</strain>
    </source>
</reference>
<dbReference type="EMBL" id="CM001223">
    <property type="protein sequence ID" value="KEH23849.1"/>
    <property type="molecule type" value="Genomic_DNA"/>
</dbReference>
<dbReference type="SUPFAM" id="SSF56672">
    <property type="entry name" value="DNA/RNA polymerases"/>
    <property type="match status" value="1"/>
</dbReference>
<dbReference type="PANTHER" id="PTHR33064">
    <property type="entry name" value="POL PROTEIN"/>
    <property type="match status" value="1"/>
</dbReference>
<dbReference type="AlphaFoldDB" id="A0A072U2D2"/>
<evidence type="ECO:0000313" key="1">
    <source>
        <dbReference type="EMBL" id="KEH23849.1"/>
    </source>
</evidence>
<dbReference type="InterPro" id="IPR043128">
    <property type="entry name" value="Rev_trsase/Diguanyl_cyclase"/>
</dbReference>
<gene>
    <name evidence="1" type="ordered locus">MTR_7g096050</name>
</gene>
<dbReference type="HOGENOM" id="CLU_2486835_0_0_1"/>
<dbReference type="STRING" id="3880.A0A072U2D2"/>
<reference evidence="2" key="3">
    <citation type="submission" date="2015-04" db="UniProtKB">
        <authorList>
            <consortium name="EnsemblPlants"/>
        </authorList>
    </citation>
    <scope>IDENTIFICATION</scope>
    <source>
        <strain evidence="2">cv. Jemalong A17</strain>
    </source>
</reference>
<dbReference type="InterPro" id="IPR043502">
    <property type="entry name" value="DNA/RNA_pol_sf"/>
</dbReference>
<dbReference type="EnsemblPlants" id="KEH23849">
    <property type="protein sequence ID" value="KEH23849"/>
    <property type="gene ID" value="MTR_7g096050"/>
</dbReference>
<sequence>MISQILGNHFTSTYIIKSNFHFIVKEDIVLGHRISKEGLEVDKAKIDVIEKLRPPTNIKGVRSFLGRAGFYRKFIKDFSQISKSLCK</sequence>
<reference evidence="1 3" key="2">
    <citation type="journal article" date="2014" name="BMC Genomics">
        <title>An improved genome release (version Mt4.0) for the model legume Medicago truncatula.</title>
        <authorList>
            <person name="Tang H."/>
            <person name="Krishnakumar V."/>
            <person name="Bidwell S."/>
            <person name="Rosen B."/>
            <person name="Chan A."/>
            <person name="Zhou S."/>
            <person name="Gentzbittel L."/>
            <person name="Childs K.L."/>
            <person name="Yandell M."/>
            <person name="Gundlach H."/>
            <person name="Mayer K.F."/>
            <person name="Schwartz D.C."/>
            <person name="Town C.D."/>
        </authorList>
    </citation>
    <scope>GENOME REANNOTATION</scope>
    <source>
        <strain evidence="1">A17</strain>
        <strain evidence="2 3">cv. Jemalong A17</strain>
    </source>
</reference>
<organism evidence="1 3">
    <name type="scientific">Medicago truncatula</name>
    <name type="common">Barrel medic</name>
    <name type="synonym">Medicago tribuloides</name>
    <dbReference type="NCBI Taxonomy" id="3880"/>
    <lineage>
        <taxon>Eukaryota</taxon>
        <taxon>Viridiplantae</taxon>
        <taxon>Streptophyta</taxon>
        <taxon>Embryophyta</taxon>
        <taxon>Tracheophyta</taxon>
        <taxon>Spermatophyta</taxon>
        <taxon>Magnoliopsida</taxon>
        <taxon>eudicotyledons</taxon>
        <taxon>Gunneridae</taxon>
        <taxon>Pentapetalae</taxon>
        <taxon>rosids</taxon>
        <taxon>fabids</taxon>
        <taxon>Fabales</taxon>
        <taxon>Fabaceae</taxon>
        <taxon>Papilionoideae</taxon>
        <taxon>50 kb inversion clade</taxon>
        <taxon>NPAAA clade</taxon>
        <taxon>Hologalegina</taxon>
        <taxon>IRL clade</taxon>
        <taxon>Trifolieae</taxon>
        <taxon>Medicago</taxon>
    </lineage>
</organism>
<dbReference type="InterPro" id="IPR051320">
    <property type="entry name" value="Viral_Replic_Matur_Polypro"/>
</dbReference>
<dbReference type="Proteomes" id="UP000002051">
    <property type="component" value="Unassembled WGS sequence"/>
</dbReference>
<protein>
    <submittedName>
        <fullName evidence="1">DNA/RNA polymerase superfamily protein, putative</fullName>
    </submittedName>
</protein>